<keyword evidence="3" id="KW-0378">Hydrolase</keyword>
<evidence type="ECO:0000313" key="8">
    <source>
        <dbReference type="Proteomes" id="UP000576393"/>
    </source>
</evidence>
<feature type="region of interest" description="Disordered" evidence="5">
    <location>
        <begin position="339"/>
        <end position="373"/>
    </location>
</feature>
<accession>A0A852V4T9</accession>
<dbReference type="InterPro" id="IPR051794">
    <property type="entry name" value="PG_Endopeptidase_C40"/>
</dbReference>
<proteinExistence type="inferred from homology"/>
<dbReference type="GO" id="GO:0008234">
    <property type="term" value="F:cysteine-type peptidase activity"/>
    <property type="evidence" value="ECO:0007669"/>
    <property type="project" value="UniProtKB-KW"/>
</dbReference>
<dbReference type="InterPro" id="IPR000064">
    <property type="entry name" value="NLP_P60_dom"/>
</dbReference>
<evidence type="ECO:0000313" key="7">
    <source>
        <dbReference type="EMBL" id="NYF41301.1"/>
    </source>
</evidence>
<dbReference type="GO" id="GO:0006508">
    <property type="term" value="P:proteolysis"/>
    <property type="evidence" value="ECO:0007669"/>
    <property type="project" value="UniProtKB-KW"/>
</dbReference>
<protein>
    <recommendedName>
        <fullName evidence="6">NlpC/P60 domain-containing protein</fullName>
    </recommendedName>
</protein>
<dbReference type="PROSITE" id="PS51257">
    <property type="entry name" value="PROKAR_LIPOPROTEIN"/>
    <property type="match status" value="1"/>
</dbReference>
<evidence type="ECO:0000256" key="4">
    <source>
        <dbReference type="ARBA" id="ARBA00022807"/>
    </source>
</evidence>
<dbReference type="PANTHER" id="PTHR47359">
    <property type="entry name" value="PEPTIDOGLYCAN DL-ENDOPEPTIDASE CWLO"/>
    <property type="match status" value="1"/>
</dbReference>
<comment type="similarity">
    <text evidence="1">Belongs to the peptidase C40 family.</text>
</comment>
<keyword evidence="2" id="KW-0645">Protease</keyword>
<dbReference type="Gene3D" id="3.90.1720.10">
    <property type="entry name" value="endopeptidase domain like (from Nostoc punctiforme)"/>
    <property type="match status" value="1"/>
</dbReference>
<dbReference type="PANTHER" id="PTHR47359:SF3">
    <property type="entry name" value="NLP_P60 DOMAIN-CONTAINING PROTEIN-RELATED"/>
    <property type="match status" value="1"/>
</dbReference>
<keyword evidence="8" id="KW-1185">Reference proteome</keyword>
<dbReference type="InterPro" id="IPR038765">
    <property type="entry name" value="Papain-like_cys_pep_sf"/>
</dbReference>
<sequence length="650" mass="67312">MRSAGKKRRHCHAVAMAGLACCLITGAGLPVHARQGRPGPSADEVAEARSRAVERNKQARAAADRLASARKGAAELAARVRRLTEIHDGELAEAARARMLAEQAGERAREAEAELERAGFPDRYGALASAVLPSRPPFPVLSPAGPPPPPAGPPQHPSLPAPAGLSPRLALPGMNPPPPAGFSGTEPSPWPPSSGADLSPRPLSSGARSVPSGADLLTRSLPVGGGLPAPSAVPLAGDFPAGFTVPSLQETLAYGAEGAPSTGERLDGLRRARDFFLALGARAEDARVRHQAAASRAAAERAVAEADAAARLAEVRRITAERTRLWDRASAARSAAARLAGQRRATRGRTGHAGHAPAGRTGTVRHAARGRTGGVGPVGPLGFVRGGSAGPWAYGGIRLVRRAVLGRTGGPAGWAGAARWTRRPAGALRTGHPAGARVGGSRFAEGRVIGARAAGNRLAGGRVIGARAAGGRVVGSRLAGGRVAGERVAGARVIGGRTLRGRSGGDSWGRGAGGGWPEPDWWLDPAPWQMPGDVVADWALTQLDKPYVWAASGPRGYDCSGLAMRAWERAGIRLDHWTGSQWTSGRHIRLDRLHRGDLLFFGRLTGNPADVRHVGIYIGGGLMVHAPQTGDVVRIAPMWRGDLVGATRPA</sequence>
<feature type="region of interest" description="Disordered" evidence="5">
    <location>
        <begin position="138"/>
        <end position="211"/>
    </location>
</feature>
<evidence type="ECO:0000256" key="5">
    <source>
        <dbReference type="SAM" id="MobiDB-lite"/>
    </source>
</evidence>
<evidence type="ECO:0000256" key="3">
    <source>
        <dbReference type="ARBA" id="ARBA00022801"/>
    </source>
</evidence>
<comment type="caution">
    <text evidence="7">The sequence shown here is derived from an EMBL/GenBank/DDBJ whole genome shotgun (WGS) entry which is preliminary data.</text>
</comment>
<name>A0A852V4T9_9ACTN</name>
<dbReference type="Pfam" id="PF00877">
    <property type="entry name" value="NLPC_P60"/>
    <property type="match status" value="1"/>
</dbReference>
<evidence type="ECO:0000256" key="1">
    <source>
        <dbReference type="ARBA" id="ARBA00007074"/>
    </source>
</evidence>
<dbReference type="Proteomes" id="UP000576393">
    <property type="component" value="Unassembled WGS sequence"/>
</dbReference>
<dbReference type="EMBL" id="JACCCO010000001">
    <property type="protein sequence ID" value="NYF41301.1"/>
    <property type="molecule type" value="Genomic_DNA"/>
</dbReference>
<dbReference type="RefSeq" id="WP_246424014.1">
    <property type="nucleotide sequence ID" value="NZ_JACCCO010000001.1"/>
</dbReference>
<feature type="domain" description="NlpC/P60" evidence="6">
    <location>
        <begin position="529"/>
        <end position="650"/>
    </location>
</feature>
<evidence type="ECO:0000256" key="2">
    <source>
        <dbReference type="ARBA" id="ARBA00022670"/>
    </source>
</evidence>
<dbReference type="AlphaFoldDB" id="A0A852V4T9"/>
<feature type="compositionally biased region" description="Pro residues" evidence="5">
    <location>
        <begin position="138"/>
        <end position="160"/>
    </location>
</feature>
<gene>
    <name evidence="7" type="ORF">HDA43_003460</name>
</gene>
<keyword evidence="4" id="KW-0788">Thiol protease</keyword>
<evidence type="ECO:0000259" key="6">
    <source>
        <dbReference type="PROSITE" id="PS51935"/>
    </source>
</evidence>
<organism evidence="7 8">
    <name type="scientific">Streptosporangium sandarakinum</name>
    <dbReference type="NCBI Taxonomy" id="1260955"/>
    <lineage>
        <taxon>Bacteria</taxon>
        <taxon>Bacillati</taxon>
        <taxon>Actinomycetota</taxon>
        <taxon>Actinomycetes</taxon>
        <taxon>Streptosporangiales</taxon>
        <taxon>Streptosporangiaceae</taxon>
        <taxon>Streptosporangium</taxon>
    </lineage>
</organism>
<reference evidence="7 8" key="1">
    <citation type="submission" date="2020-07" db="EMBL/GenBank/DDBJ databases">
        <title>Sequencing the genomes of 1000 actinobacteria strains.</title>
        <authorList>
            <person name="Klenk H.-P."/>
        </authorList>
    </citation>
    <scope>NUCLEOTIDE SEQUENCE [LARGE SCALE GENOMIC DNA]</scope>
    <source>
        <strain evidence="7 8">DSM 45763</strain>
    </source>
</reference>
<dbReference type="PROSITE" id="PS51935">
    <property type="entry name" value="NLPC_P60"/>
    <property type="match status" value="1"/>
</dbReference>
<dbReference type="SUPFAM" id="SSF54001">
    <property type="entry name" value="Cysteine proteinases"/>
    <property type="match status" value="1"/>
</dbReference>